<evidence type="ECO:0000256" key="6">
    <source>
        <dbReference type="SAM" id="Phobius"/>
    </source>
</evidence>
<feature type="transmembrane region" description="Helical" evidence="6">
    <location>
        <begin position="175"/>
        <end position="198"/>
    </location>
</feature>
<proteinExistence type="predicted"/>
<feature type="transmembrane region" description="Helical" evidence="6">
    <location>
        <begin position="45"/>
        <end position="67"/>
    </location>
</feature>
<dbReference type="AlphaFoldDB" id="A0A3D8Q0P3"/>
<gene>
    <name evidence="8" type="primary">ccsB</name>
    <name evidence="8" type="ORF">CWR45_00565</name>
</gene>
<feature type="transmembrane region" description="Helical" evidence="6">
    <location>
        <begin position="6"/>
        <end position="25"/>
    </location>
</feature>
<dbReference type="OrthoDB" id="9814290at2"/>
<reference evidence="9" key="1">
    <citation type="submission" date="2017-11" db="EMBL/GenBank/DDBJ databases">
        <authorList>
            <person name="Zhu W."/>
        </authorList>
    </citation>
    <scope>NUCLEOTIDE SEQUENCE [LARGE SCALE GENOMIC DNA]</scope>
    <source>
        <strain evidence="9">CAU 1051</strain>
    </source>
</reference>
<sequence>MDLLSVSSGALYTAFILYLIATLFFGAAVRDKRTDKKLHTTSEKIGITLTMIGLVGQIIYFITRWIVSGHAPVSNMFEFMTFLGMCMIFAFIIIYFYYRLSFLGLFALPITMIIIAYASMFPTDVAPLVPSLQSHWLYIHVTTVALGQGILFISFVAGLMYLIKEIDQTVKSKKTIWLEVVIYILVVFIGFIGITSAFNMMNYNAAFEYPSGGNTITTEYRLPAVAGPNEGTLVTEGVMNPWFETPGWLQGEDAGRKFNTVIWSLITGTILYGVVRLIIRKRIGAAIQPLFRNLKADLLDEVGYRSVTIGFPVFTLGGLIFAAIWAQIAWGRFWGWDPKEVWALVTWFFYAAYLHLRLSRGWHGEKSAWLAVVGFGIIMFNLIVVNLVLAGLHSYA</sequence>
<dbReference type="RefSeq" id="WP_115747850.1">
    <property type="nucleotide sequence ID" value="NZ_PIOD01000001.1"/>
</dbReference>
<dbReference type="GO" id="GO:0020037">
    <property type="term" value="F:heme binding"/>
    <property type="evidence" value="ECO:0007669"/>
    <property type="project" value="InterPro"/>
</dbReference>
<feature type="transmembrane region" description="Helical" evidence="6">
    <location>
        <begin position="340"/>
        <end position="356"/>
    </location>
</feature>
<dbReference type="NCBIfam" id="TIGR03144">
    <property type="entry name" value="cytochr_II_ccsB"/>
    <property type="match status" value="1"/>
</dbReference>
<dbReference type="Proteomes" id="UP000256520">
    <property type="component" value="Unassembled WGS sequence"/>
</dbReference>
<dbReference type="GO" id="GO:0017004">
    <property type="term" value="P:cytochrome complex assembly"/>
    <property type="evidence" value="ECO:0007669"/>
    <property type="project" value="UniProtKB-KW"/>
</dbReference>
<keyword evidence="5 6" id="KW-0472">Membrane</keyword>
<organism evidence="8 9">
    <name type="scientific">Oceanobacillus chungangensis</name>
    <dbReference type="NCBI Taxonomy" id="1229152"/>
    <lineage>
        <taxon>Bacteria</taxon>
        <taxon>Bacillati</taxon>
        <taxon>Bacillota</taxon>
        <taxon>Bacilli</taxon>
        <taxon>Bacillales</taxon>
        <taxon>Bacillaceae</taxon>
        <taxon>Oceanobacillus</taxon>
    </lineage>
</organism>
<dbReference type="InterPro" id="IPR017562">
    <property type="entry name" value="Cyt_c_biogenesis_CcsA"/>
</dbReference>
<protein>
    <submittedName>
        <fullName evidence="8">C-type cytochrome biogenesis protein CcsB</fullName>
    </submittedName>
</protein>
<evidence type="ECO:0000256" key="1">
    <source>
        <dbReference type="ARBA" id="ARBA00004141"/>
    </source>
</evidence>
<evidence type="ECO:0000259" key="7">
    <source>
        <dbReference type="Pfam" id="PF01578"/>
    </source>
</evidence>
<accession>A0A3D8Q0P3</accession>
<dbReference type="Pfam" id="PF01578">
    <property type="entry name" value="Cytochrom_C_asm"/>
    <property type="match status" value="2"/>
</dbReference>
<feature type="transmembrane region" description="Helical" evidence="6">
    <location>
        <begin position="135"/>
        <end position="163"/>
    </location>
</feature>
<dbReference type="InterPro" id="IPR002541">
    <property type="entry name" value="Cyt_c_assembly"/>
</dbReference>
<feature type="domain" description="Cytochrome c assembly protein" evidence="7">
    <location>
        <begin position="269"/>
        <end position="393"/>
    </location>
</feature>
<evidence type="ECO:0000256" key="3">
    <source>
        <dbReference type="ARBA" id="ARBA00022748"/>
    </source>
</evidence>
<dbReference type="PANTHER" id="PTHR30071:SF1">
    <property type="entry name" value="CYTOCHROME B_B6 PROTEIN-RELATED"/>
    <property type="match status" value="1"/>
</dbReference>
<comment type="caution">
    <text evidence="8">The sequence shown here is derived from an EMBL/GenBank/DDBJ whole genome shotgun (WGS) entry which is preliminary data.</text>
</comment>
<feature type="transmembrane region" description="Helical" evidence="6">
    <location>
        <begin position="302"/>
        <end position="328"/>
    </location>
</feature>
<keyword evidence="2 6" id="KW-0812">Transmembrane</keyword>
<feature type="transmembrane region" description="Helical" evidence="6">
    <location>
        <begin position="79"/>
        <end position="98"/>
    </location>
</feature>
<feature type="transmembrane region" description="Helical" evidence="6">
    <location>
        <begin position="105"/>
        <end position="123"/>
    </location>
</feature>
<keyword evidence="3" id="KW-0201">Cytochrome c-type biogenesis</keyword>
<evidence type="ECO:0000256" key="2">
    <source>
        <dbReference type="ARBA" id="ARBA00022692"/>
    </source>
</evidence>
<feature type="transmembrane region" description="Helical" evidence="6">
    <location>
        <begin position="261"/>
        <end position="279"/>
    </location>
</feature>
<keyword evidence="4 6" id="KW-1133">Transmembrane helix</keyword>
<evidence type="ECO:0000313" key="9">
    <source>
        <dbReference type="Proteomes" id="UP000256520"/>
    </source>
</evidence>
<dbReference type="PANTHER" id="PTHR30071">
    <property type="entry name" value="HEME EXPORTER PROTEIN C"/>
    <property type="match status" value="1"/>
</dbReference>
<dbReference type="GO" id="GO:0005886">
    <property type="term" value="C:plasma membrane"/>
    <property type="evidence" value="ECO:0007669"/>
    <property type="project" value="TreeGrafter"/>
</dbReference>
<keyword evidence="9" id="KW-1185">Reference proteome</keyword>
<comment type="subcellular location">
    <subcellularLocation>
        <location evidence="1">Membrane</location>
        <topology evidence="1">Multi-pass membrane protein</topology>
    </subcellularLocation>
</comment>
<evidence type="ECO:0000256" key="4">
    <source>
        <dbReference type="ARBA" id="ARBA00022989"/>
    </source>
</evidence>
<feature type="transmembrane region" description="Helical" evidence="6">
    <location>
        <begin position="368"/>
        <end position="392"/>
    </location>
</feature>
<evidence type="ECO:0000313" key="8">
    <source>
        <dbReference type="EMBL" id="RDW22016.1"/>
    </source>
</evidence>
<dbReference type="InterPro" id="IPR045062">
    <property type="entry name" value="Cyt_c_biogenesis_CcsA/CcmC"/>
</dbReference>
<name>A0A3D8Q0P3_9BACI</name>
<evidence type="ECO:0000256" key="5">
    <source>
        <dbReference type="ARBA" id="ARBA00023136"/>
    </source>
</evidence>
<dbReference type="EMBL" id="PIOD01000001">
    <property type="protein sequence ID" value="RDW22016.1"/>
    <property type="molecule type" value="Genomic_DNA"/>
</dbReference>
<feature type="domain" description="Cytochrome c assembly protein" evidence="7">
    <location>
        <begin position="74"/>
        <end position="175"/>
    </location>
</feature>